<evidence type="ECO:0000256" key="4">
    <source>
        <dbReference type="ARBA" id="ARBA00022722"/>
    </source>
</evidence>
<dbReference type="GO" id="GO:0005737">
    <property type="term" value="C:cytoplasm"/>
    <property type="evidence" value="ECO:0007669"/>
    <property type="project" value="UniProtKB-SubCell"/>
</dbReference>
<protein>
    <recommendedName>
        <fullName evidence="12">VLRF1 domain-containing protein</fullName>
    </recommendedName>
</protein>
<comment type="domain">
    <text evidence="10">The VLRF1 domain mediates binding to the 60S ribosomal subunit.</text>
</comment>
<dbReference type="GO" id="GO:0004519">
    <property type="term" value="F:endonuclease activity"/>
    <property type="evidence" value="ECO:0007669"/>
    <property type="project" value="UniProtKB-KW"/>
</dbReference>
<feature type="region of interest" description="Disordered" evidence="11">
    <location>
        <begin position="81"/>
        <end position="101"/>
    </location>
</feature>
<evidence type="ECO:0000313" key="14">
    <source>
        <dbReference type="Proteomes" id="UP000708148"/>
    </source>
</evidence>
<dbReference type="Proteomes" id="UP000708148">
    <property type="component" value="Unassembled WGS sequence"/>
</dbReference>
<proteinExistence type="inferred from homology"/>
<name>A0A8S1IMZ0_9CHLO</name>
<keyword evidence="14" id="KW-1185">Reference proteome</keyword>
<keyword evidence="9" id="KW-0175">Coiled coil</keyword>
<dbReference type="AlphaFoldDB" id="A0A8S1IMZ0"/>
<evidence type="ECO:0000256" key="3">
    <source>
        <dbReference type="ARBA" id="ARBA00022490"/>
    </source>
</evidence>
<reference evidence="13" key="1">
    <citation type="submission" date="2020-12" db="EMBL/GenBank/DDBJ databases">
        <authorList>
            <person name="Iha C."/>
        </authorList>
    </citation>
    <scope>NUCLEOTIDE SEQUENCE</scope>
</reference>
<comment type="caution">
    <text evidence="13">The sequence shown here is derived from an EMBL/GenBank/DDBJ whole genome shotgun (WGS) entry which is preliminary data.</text>
</comment>
<evidence type="ECO:0000256" key="1">
    <source>
        <dbReference type="ARBA" id="ARBA00004496"/>
    </source>
</evidence>
<evidence type="ECO:0000256" key="7">
    <source>
        <dbReference type="ARBA" id="ARBA00022801"/>
    </source>
</evidence>
<comment type="similarity">
    <text evidence="2 10">Belongs to the ANKZF1/VMS1 family.</text>
</comment>
<evidence type="ECO:0000256" key="5">
    <source>
        <dbReference type="ARBA" id="ARBA00022737"/>
    </source>
</evidence>
<keyword evidence="8" id="KW-0040">ANK repeat</keyword>
<gene>
    <name evidence="13" type="ORF">OSTQU699_LOCUS1419</name>
</gene>
<dbReference type="InterPro" id="IPR041175">
    <property type="entry name" value="VLRF1/Vms1"/>
</dbReference>
<sequence>MGYSPGRSENCEIVLPRVLDQPTSNSMSCRKFTDQLEQEGIGCQLVVLLSAESAALGLWEDGSLKEHKVLRGYTVRKQQGKAQATYERRGGGAGSAGGSLRSRETRRLFQSVASRLAEWGPRVAACNRLFASGGVRSWNELYASRSPAPGVDRRDARWRRVGVAVRRPKFADLDRVYRVLSEGTLCTYRDADFGAQTPGHVSDAGS</sequence>
<evidence type="ECO:0000256" key="11">
    <source>
        <dbReference type="SAM" id="MobiDB-lite"/>
    </source>
</evidence>
<keyword evidence="6 10" id="KW-0255">Endonuclease</keyword>
<evidence type="ECO:0000313" key="13">
    <source>
        <dbReference type="EMBL" id="CAD7696058.1"/>
    </source>
</evidence>
<keyword evidence="5" id="KW-0677">Repeat</keyword>
<feature type="domain" description="VLRF1" evidence="12">
    <location>
        <begin position="40"/>
        <end position="183"/>
    </location>
</feature>
<evidence type="ECO:0000256" key="10">
    <source>
        <dbReference type="PROSITE-ProRule" id="PRU01389"/>
    </source>
</evidence>
<keyword evidence="3 10" id="KW-0963">Cytoplasm</keyword>
<dbReference type="InterPro" id="IPR047139">
    <property type="entry name" value="ANKZ1/VMS1"/>
</dbReference>
<dbReference type="PANTHER" id="PTHR16036">
    <property type="entry name" value="ANKYRIN REPEAT AND ZINC FINGER DOMAIN-CONTAINING PROTEIN 1"/>
    <property type="match status" value="1"/>
</dbReference>
<evidence type="ECO:0000259" key="12">
    <source>
        <dbReference type="PROSITE" id="PS52044"/>
    </source>
</evidence>
<evidence type="ECO:0000256" key="6">
    <source>
        <dbReference type="ARBA" id="ARBA00022759"/>
    </source>
</evidence>
<evidence type="ECO:0000256" key="8">
    <source>
        <dbReference type="ARBA" id="ARBA00023043"/>
    </source>
</evidence>
<dbReference type="PANTHER" id="PTHR16036:SF2">
    <property type="entry name" value="TRNA ENDONUCLEASE ANKZF1"/>
    <property type="match status" value="1"/>
</dbReference>
<evidence type="ECO:0000256" key="2">
    <source>
        <dbReference type="ARBA" id="ARBA00009262"/>
    </source>
</evidence>
<keyword evidence="7 10" id="KW-0378">Hydrolase</keyword>
<dbReference type="OrthoDB" id="2020645at2759"/>
<dbReference type="EMBL" id="CAJHUC010000428">
    <property type="protein sequence ID" value="CAD7696058.1"/>
    <property type="molecule type" value="Genomic_DNA"/>
</dbReference>
<dbReference type="GO" id="GO:0016787">
    <property type="term" value="F:hydrolase activity"/>
    <property type="evidence" value="ECO:0007669"/>
    <property type="project" value="UniProtKB-KW"/>
</dbReference>
<dbReference type="GO" id="GO:0036503">
    <property type="term" value="P:ERAD pathway"/>
    <property type="evidence" value="ECO:0007669"/>
    <property type="project" value="TreeGrafter"/>
</dbReference>
<feature type="active site" evidence="10">
    <location>
        <position position="83"/>
    </location>
</feature>
<accession>A0A8S1IMZ0</accession>
<comment type="subcellular location">
    <subcellularLocation>
        <location evidence="1">Cytoplasm</location>
    </subcellularLocation>
</comment>
<keyword evidence="4 10" id="KW-0540">Nuclease</keyword>
<organism evidence="13 14">
    <name type="scientific">Ostreobium quekettii</name>
    <dbReference type="NCBI Taxonomy" id="121088"/>
    <lineage>
        <taxon>Eukaryota</taxon>
        <taxon>Viridiplantae</taxon>
        <taxon>Chlorophyta</taxon>
        <taxon>core chlorophytes</taxon>
        <taxon>Ulvophyceae</taxon>
        <taxon>TCBD clade</taxon>
        <taxon>Bryopsidales</taxon>
        <taxon>Ostreobineae</taxon>
        <taxon>Ostreobiaceae</taxon>
        <taxon>Ostreobium</taxon>
    </lineage>
</organism>
<evidence type="ECO:0000256" key="9">
    <source>
        <dbReference type="ARBA" id="ARBA00023054"/>
    </source>
</evidence>
<dbReference type="PROSITE" id="PS52044">
    <property type="entry name" value="VLRF1"/>
    <property type="match status" value="1"/>
</dbReference>
<dbReference type="Pfam" id="PF18826">
    <property type="entry name" value="bVLRF1"/>
    <property type="match status" value="1"/>
</dbReference>